<name>A0A834K100_VESPE</name>
<evidence type="ECO:0000313" key="2">
    <source>
        <dbReference type="Proteomes" id="UP000600918"/>
    </source>
</evidence>
<dbReference type="AlphaFoldDB" id="A0A834K100"/>
<keyword evidence="2" id="KW-1185">Reference proteome</keyword>
<accession>A0A834K100</accession>
<sequence>MALSVGLIMQGRQHVYHRVQGNGDEEDAPLRRARKRVPVAVAVGIEAEGQLLERLHSRGAWRPTGTMASGIESLKQVYSSGFQVFIVWFEIQVN</sequence>
<gene>
    <name evidence="1" type="ORF">H0235_016281</name>
</gene>
<evidence type="ECO:0000313" key="1">
    <source>
        <dbReference type="EMBL" id="KAF7398273.1"/>
    </source>
</evidence>
<dbReference type="EMBL" id="JACSDY010000019">
    <property type="protein sequence ID" value="KAF7398273.1"/>
    <property type="molecule type" value="Genomic_DNA"/>
</dbReference>
<dbReference type="Proteomes" id="UP000600918">
    <property type="component" value="Unassembled WGS sequence"/>
</dbReference>
<protein>
    <submittedName>
        <fullName evidence="1">Uncharacterized protein</fullName>
    </submittedName>
</protein>
<comment type="caution">
    <text evidence="1">The sequence shown here is derived from an EMBL/GenBank/DDBJ whole genome shotgun (WGS) entry which is preliminary data.</text>
</comment>
<organism evidence="1 2">
    <name type="scientific">Vespula pensylvanica</name>
    <name type="common">Western yellow jacket</name>
    <name type="synonym">Wasp</name>
    <dbReference type="NCBI Taxonomy" id="30213"/>
    <lineage>
        <taxon>Eukaryota</taxon>
        <taxon>Metazoa</taxon>
        <taxon>Ecdysozoa</taxon>
        <taxon>Arthropoda</taxon>
        <taxon>Hexapoda</taxon>
        <taxon>Insecta</taxon>
        <taxon>Pterygota</taxon>
        <taxon>Neoptera</taxon>
        <taxon>Endopterygota</taxon>
        <taxon>Hymenoptera</taxon>
        <taxon>Apocrita</taxon>
        <taxon>Aculeata</taxon>
        <taxon>Vespoidea</taxon>
        <taxon>Vespidae</taxon>
        <taxon>Vespinae</taxon>
        <taxon>Vespula</taxon>
    </lineage>
</organism>
<proteinExistence type="predicted"/>
<reference evidence="1" key="1">
    <citation type="journal article" date="2020" name="G3 (Bethesda)">
        <title>High-Quality Assemblies for Three Invasive Social Wasps from the &lt;i&gt;Vespula&lt;/i&gt; Genus.</title>
        <authorList>
            <person name="Harrop T.W.R."/>
            <person name="Guhlin J."/>
            <person name="McLaughlin G.M."/>
            <person name="Permina E."/>
            <person name="Stockwell P."/>
            <person name="Gilligan J."/>
            <person name="Le Lec M.F."/>
            <person name="Gruber M.A.M."/>
            <person name="Quinn O."/>
            <person name="Lovegrove M."/>
            <person name="Duncan E.J."/>
            <person name="Remnant E.J."/>
            <person name="Van Eeckhoven J."/>
            <person name="Graham B."/>
            <person name="Knapp R.A."/>
            <person name="Langford K.W."/>
            <person name="Kronenberg Z."/>
            <person name="Press M.O."/>
            <person name="Eacker S.M."/>
            <person name="Wilson-Rankin E.E."/>
            <person name="Purcell J."/>
            <person name="Lester P.J."/>
            <person name="Dearden P.K."/>
        </authorList>
    </citation>
    <scope>NUCLEOTIDE SEQUENCE</scope>
    <source>
        <strain evidence="1">Volc-1</strain>
    </source>
</reference>